<evidence type="ECO:0000256" key="1">
    <source>
        <dbReference type="SAM" id="MobiDB-lite"/>
    </source>
</evidence>
<proteinExistence type="predicted"/>
<keyword evidence="3" id="KW-1185">Reference proteome</keyword>
<dbReference type="PANTHER" id="PTHR45913">
    <property type="entry name" value="EPM2A-INTERACTING PROTEIN 1"/>
    <property type="match status" value="1"/>
</dbReference>
<protein>
    <recommendedName>
        <fullName evidence="4">DUF4371 domain-containing protein</fullName>
    </recommendedName>
</protein>
<feature type="compositionally biased region" description="Polar residues" evidence="1">
    <location>
        <begin position="10"/>
        <end position="25"/>
    </location>
</feature>
<feature type="region of interest" description="Disordered" evidence="1">
    <location>
        <begin position="1"/>
        <end position="31"/>
    </location>
</feature>
<dbReference type="OrthoDB" id="6708435at2759"/>
<organism evidence="2 3">
    <name type="scientific">Ignelater luminosus</name>
    <name type="common">Cucubano</name>
    <name type="synonym">Pyrophorus luminosus</name>
    <dbReference type="NCBI Taxonomy" id="2038154"/>
    <lineage>
        <taxon>Eukaryota</taxon>
        <taxon>Metazoa</taxon>
        <taxon>Ecdysozoa</taxon>
        <taxon>Arthropoda</taxon>
        <taxon>Hexapoda</taxon>
        <taxon>Insecta</taxon>
        <taxon>Pterygota</taxon>
        <taxon>Neoptera</taxon>
        <taxon>Endopterygota</taxon>
        <taxon>Coleoptera</taxon>
        <taxon>Polyphaga</taxon>
        <taxon>Elateriformia</taxon>
        <taxon>Elateroidea</taxon>
        <taxon>Elateridae</taxon>
        <taxon>Agrypninae</taxon>
        <taxon>Pyrophorini</taxon>
        <taxon>Ignelater</taxon>
    </lineage>
</organism>
<dbReference type="Proteomes" id="UP000801492">
    <property type="component" value="Unassembled WGS sequence"/>
</dbReference>
<name>A0A8K0FVU3_IGNLU</name>
<comment type="caution">
    <text evidence="2">The sequence shown here is derived from an EMBL/GenBank/DDBJ whole genome shotgun (WGS) entry which is preliminary data.</text>
</comment>
<reference evidence="2" key="1">
    <citation type="submission" date="2019-08" db="EMBL/GenBank/DDBJ databases">
        <title>The genome of the North American firefly Photinus pyralis.</title>
        <authorList>
            <consortium name="Photinus pyralis genome working group"/>
            <person name="Fallon T.R."/>
            <person name="Sander Lower S.E."/>
            <person name="Weng J.-K."/>
        </authorList>
    </citation>
    <scope>NUCLEOTIDE SEQUENCE</scope>
    <source>
        <strain evidence="2">TRF0915ILg1</strain>
        <tissue evidence="2">Whole body</tissue>
    </source>
</reference>
<sequence length="292" mass="33916">MDRWLKSRSSKPNYSSNQQTENSEINDGKPFSILKEPVKDKTRKTCKYDKGYLKFVFSWTRNEEQPIPLCVICFENLTNENMKPSILRQTTISTKMNPSRGDNKNILEVLYRVSLLIANRSAARTIGETLIKSVAKILAEVMIGHRAKQTFDCVPLSNNSDHRRIIDMSNHVKQMLLSDISQSCYYALRVDESTDTANFANIMAFVRYEKDQEIHENFLFCQLISAQMKQKVWSKLIKDSLQEFRMLPQMSYPHREALATRKMPADLQKVLAESVKFINYIKSRPLNARLFN</sequence>
<dbReference type="EMBL" id="VTPC01091189">
    <property type="protein sequence ID" value="KAF2879315.1"/>
    <property type="molecule type" value="Genomic_DNA"/>
</dbReference>
<accession>A0A8K0FVU3</accession>
<evidence type="ECO:0000313" key="3">
    <source>
        <dbReference type="Proteomes" id="UP000801492"/>
    </source>
</evidence>
<evidence type="ECO:0008006" key="4">
    <source>
        <dbReference type="Google" id="ProtNLM"/>
    </source>
</evidence>
<dbReference type="PANTHER" id="PTHR45913:SF19">
    <property type="entry name" value="LOW QUALITY PROTEIN: ZINC FINGER BED DOMAIN-CONTAINING PROTEIN 5-LIKE"/>
    <property type="match status" value="1"/>
</dbReference>
<gene>
    <name evidence="2" type="ORF">ILUMI_26870</name>
</gene>
<dbReference type="AlphaFoldDB" id="A0A8K0FVU3"/>
<evidence type="ECO:0000313" key="2">
    <source>
        <dbReference type="EMBL" id="KAF2879315.1"/>
    </source>
</evidence>